<organism evidence="1 2">
    <name type="scientific">Caenispirillum bisanense</name>
    <dbReference type="NCBI Taxonomy" id="414052"/>
    <lineage>
        <taxon>Bacteria</taxon>
        <taxon>Pseudomonadati</taxon>
        <taxon>Pseudomonadota</taxon>
        <taxon>Alphaproteobacteria</taxon>
        <taxon>Rhodospirillales</taxon>
        <taxon>Novispirillaceae</taxon>
        <taxon>Caenispirillum</taxon>
    </lineage>
</organism>
<proteinExistence type="predicted"/>
<dbReference type="Proteomes" id="UP000219621">
    <property type="component" value="Unassembled WGS sequence"/>
</dbReference>
<sequence>MDERVCSMIEEYSIPPIGEYLDGWGNFKSSMDAPEGWSKMIGNVARLEQACNGLGIAWAPVVKYIKCYRGFDQYKIGVVVKTENKRRVSIVVDLLNEGRLKVRSGELVSTDGMVTVVRVKKSDVDKK</sequence>
<reference evidence="1 2" key="1">
    <citation type="submission" date="2017-09" db="EMBL/GenBank/DDBJ databases">
        <authorList>
            <person name="Ehlers B."/>
            <person name="Leendertz F.H."/>
        </authorList>
    </citation>
    <scope>NUCLEOTIDE SEQUENCE [LARGE SCALE GENOMIC DNA]</scope>
    <source>
        <strain evidence="1 2">USBA 140</strain>
    </source>
</reference>
<dbReference type="AlphaFoldDB" id="A0A286GND4"/>
<gene>
    <name evidence="1" type="ORF">SAMN05421508_106219</name>
</gene>
<protein>
    <submittedName>
        <fullName evidence="1">Uncharacterized protein</fullName>
    </submittedName>
</protein>
<name>A0A286GND4_9PROT</name>
<dbReference type="EMBL" id="OCNJ01000006">
    <property type="protein sequence ID" value="SOD97038.1"/>
    <property type="molecule type" value="Genomic_DNA"/>
</dbReference>
<evidence type="ECO:0000313" key="2">
    <source>
        <dbReference type="Proteomes" id="UP000219621"/>
    </source>
</evidence>
<evidence type="ECO:0000313" key="1">
    <source>
        <dbReference type="EMBL" id="SOD97038.1"/>
    </source>
</evidence>
<accession>A0A286GND4</accession>
<keyword evidence="2" id="KW-1185">Reference proteome</keyword>